<dbReference type="Pfam" id="PF21032">
    <property type="entry name" value="PROPPIN"/>
    <property type="match status" value="1"/>
</dbReference>
<dbReference type="GO" id="GO:0005737">
    <property type="term" value="C:cytoplasm"/>
    <property type="evidence" value="ECO:0007669"/>
    <property type="project" value="UniProtKB-ARBA"/>
</dbReference>
<evidence type="ECO:0000256" key="4">
    <source>
        <dbReference type="ARBA" id="ARBA00025740"/>
    </source>
</evidence>
<dbReference type="InterPro" id="IPR001680">
    <property type="entry name" value="WD40_rpt"/>
</dbReference>
<dbReference type="InterPro" id="IPR048720">
    <property type="entry name" value="PROPPIN"/>
</dbReference>
<name>A0A8S1DQ45_9INSE</name>
<evidence type="ECO:0000256" key="2">
    <source>
        <dbReference type="ARBA" id="ARBA00022737"/>
    </source>
</evidence>
<dbReference type="SMART" id="SM00320">
    <property type="entry name" value="WD40"/>
    <property type="match status" value="2"/>
</dbReference>
<dbReference type="PANTHER" id="PTHR11227">
    <property type="entry name" value="WD-REPEAT PROTEIN INTERACTING WITH PHOSPHOINOSIDES WIPI -RELATED"/>
    <property type="match status" value="1"/>
</dbReference>
<comment type="similarity">
    <text evidence="4">Belongs to the WD repeat PROPPIN family.</text>
</comment>
<keyword evidence="6" id="KW-1185">Reference proteome</keyword>
<accession>A0A8S1DQ45</accession>
<gene>
    <name evidence="5" type="ORF">CLODIP_2_CD14033</name>
</gene>
<protein>
    <submittedName>
        <fullName evidence="5">Uncharacterized protein</fullName>
    </submittedName>
</protein>
<dbReference type="Proteomes" id="UP000494165">
    <property type="component" value="Unassembled WGS sequence"/>
</dbReference>
<dbReference type="InterPro" id="IPR036322">
    <property type="entry name" value="WD40_repeat_dom_sf"/>
</dbReference>
<evidence type="ECO:0000256" key="1">
    <source>
        <dbReference type="ARBA" id="ARBA00022574"/>
    </source>
</evidence>
<reference evidence="5 6" key="1">
    <citation type="submission" date="2020-04" db="EMBL/GenBank/DDBJ databases">
        <authorList>
            <person name="Alioto T."/>
            <person name="Alioto T."/>
            <person name="Gomez Garrido J."/>
        </authorList>
    </citation>
    <scope>NUCLEOTIDE SEQUENCE [LARGE SCALE GENOMIC DNA]</scope>
</reference>
<dbReference type="SUPFAM" id="SSF50978">
    <property type="entry name" value="WD40 repeat-like"/>
    <property type="match status" value="1"/>
</dbReference>
<evidence type="ECO:0000256" key="3">
    <source>
        <dbReference type="ARBA" id="ARBA00023006"/>
    </source>
</evidence>
<dbReference type="OrthoDB" id="1667587at2759"/>
<keyword evidence="2" id="KW-0677">Repeat</keyword>
<evidence type="ECO:0000313" key="5">
    <source>
        <dbReference type="EMBL" id="CAB3384205.1"/>
    </source>
</evidence>
<dbReference type="AlphaFoldDB" id="A0A8S1DQ45"/>
<sequence length="359" mass="39794">MTYFNSTKRPNNSAFVRFSGGSRTLAVASDKAAKVYNLLGVNNVKLTYVNASCTDAVCLERLNTSNLLAIVRVSNPKQVDLLEITRGNKLCTLDFESAVLDVKLNSKIVVVCLEESIMIQPMENLSKQHKITDLWQNYNGVCALGKYLAYPSSSNGELHLYDIDEQTVKRKISVPDGPLVIIEFSSTGDYLATASEKGTLIWVYDTSSGEMLWQFRRGAMRCASVYSLSFSQDNKFLCCSSNTGTVHVFRLQPQPSGGDSETNAEVGWLSWASSFLPSFFPEDRSFAMARLLTQCDRTACCIKSITMEDETSGLKTVVYTMFVATDKGDLFIYEIDPAVGGECKLLSSIRWEKDIVESS</sequence>
<comment type="caution">
    <text evidence="5">The sequence shown here is derived from an EMBL/GenBank/DDBJ whole genome shotgun (WGS) entry which is preliminary data.</text>
</comment>
<proteinExistence type="inferred from homology"/>
<organism evidence="5 6">
    <name type="scientific">Cloeon dipterum</name>
    <dbReference type="NCBI Taxonomy" id="197152"/>
    <lineage>
        <taxon>Eukaryota</taxon>
        <taxon>Metazoa</taxon>
        <taxon>Ecdysozoa</taxon>
        <taxon>Arthropoda</taxon>
        <taxon>Hexapoda</taxon>
        <taxon>Insecta</taxon>
        <taxon>Pterygota</taxon>
        <taxon>Palaeoptera</taxon>
        <taxon>Ephemeroptera</taxon>
        <taxon>Pisciforma</taxon>
        <taxon>Baetidae</taxon>
        <taxon>Cloeon</taxon>
    </lineage>
</organism>
<dbReference type="Gene3D" id="2.130.10.10">
    <property type="entry name" value="YVTN repeat-like/Quinoprotein amine dehydrogenase"/>
    <property type="match status" value="1"/>
</dbReference>
<dbReference type="GO" id="GO:0006914">
    <property type="term" value="P:autophagy"/>
    <property type="evidence" value="ECO:0007669"/>
    <property type="project" value="UniProtKB-KW"/>
</dbReference>
<dbReference type="InterPro" id="IPR015943">
    <property type="entry name" value="WD40/YVTN_repeat-like_dom_sf"/>
</dbReference>
<keyword evidence="3" id="KW-0072">Autophagy</keyword>
<keyword evidence="1" id="KW-0853">WD repeat</keyword>
<dbReference type="EMBL" id="CADEPI010000342">
    <property type="protein sequence ID" value="CAB3384205.1"/>
    <property type="molecule type" value="Genomic_DNA"/>
</dbReference>
<evidence type="ECO:0000313" key="6">
    <source>
        <dbReference type="Proteomes" id="UP000494165"/>
    </source>
</evidence>